<feature type="transmembrane region" description="Helical" evidence="6">
    <location>
        <begin position="288"/>
        <end position="308"/>
    </location>
</feature>
<dbReference type="AlphaFoldDB" id="A0AA36EHN4"/>
<gene>
    <name evidence="8" type="ORF">LSALG_LOCUS34915</name>
</gene>
<dbReference type="GO" id="GO:0016020">
    <property type="term" value="C:membrane"/>
    <property type="evidence" value="ECO:0007669"/>
    <property type="project" value="UniProtKB-SubCell"/>
</dbReference>
<sequence>MSKESFKGLYVRIKPFMLMIFLQTSYAVNGLIVKSALNKGLNHYTFAVYRNAIAALFFSPFAFFLERKVRPEMTVSIFLKIMLLGLLEPVIDQNLYYAGMKFTTATFATSMCNILPAITFFMAWMFRLEKVKLRSLHSQGKIIGTIVTIGGAMIMTLIRGPAILFPWTNDHHHHPLHHQSSVNTMSTQDQIKGSLMITVGCFSWASFVILQAVTLKSYPAQLSLTALVCMMGTLEGSILALVVEKTNASIWSIDWDIKLFATVYGGIMCSGCAYYISGVVMQERGPVFVTAFSPLGMVIIAILGSSILAENLNLGSVVGAVVIVVGLYLVIWGKSKDQNKQELELSLNKQDIDGLKTMTFKHNVDVINSDGKPSTDLEVV</sequence>
<evidence type="ECO:0000256" key="5">
    <source>
        <dbReference type="ARBA" id="ARBA00023136"/>
    </source>
</evidence>
<evidence type="ECO:0000256" key="4">
    <source>
        <dbReference type="ARBA" id="ARBA00022989"/>
    </source>
</evidence>
<keyword evidence="3 6" id="KW-0812">Transmembrane</keyword>
<evidence type="ECO:0000256" key="1">
    <source>
        <dbReference type="ARBA" id="ARBA00004141"/>
    </source>
</evidence>
<dbReference type="Pfam" id="PF00892">
    <property type="entry name" value="EamA"/>
    <property type="match status" value="2"/>
</dbReference>
<proteinExistence type="inferred from homology"/>
<feature type="transmembrane region" description="Helical" evidence="6">
    <location>
        <begin position="146"/>
        <end position="167"/>
    </location>
</feature>
<feature type="domain" description="EamA" evidence="7">
    <location>
        <begin position="17"/>
        <end position="155"/>
    </location>
</feature>
<comment type="subcellular location">
    <subcellularLocation>
        <location evidence="1 6">Membrane</location>
        <topology evidence="1 6">Multi-pass membrane protein</topology>
    </subcellularLocation>
</comment>
<evidence type="ECO:0000256" key="6">
    <source>
        <dbReference type="RuleBase" id="RU363077"/>
    </source>
</evidence>
<feature type="transmembrane region" description="Helical" evidence="6">
    <location>
        <begin position="43"/>
        <end position="65"/>
    </location>
</feature>
<feature type="transmembrane region" description="Helical" evidence="6">
    <location>
        <begin position="102"/>
        <end position="126"/>
    </location>
</feature>
<evidence type="ECO:0000256" key="3">
    <source>
        <dbReference type="ARBA" id="ARBA00022692"/>
    </source>
</evidence>
<feature type="transmembrane region" description="Helical" evidence="6">
    <location>
        <begin position="222"/>
        <end position="243"/>
    </location>
</feature>
<reference evidence="8" key="1">
    <citation type="submission" date="2023-04" db="EMBL/GenBank/DDBJ databases">
        <authorList>
            <person name="Vijverberg K."/>
            <person name="Xiong W."/>
            <person name="Schranz E."/>
        </authorList>
    </citation>
    <scope>NUCLEOTIDE SEQUENCE</scope>
</reference>
<feature type="transmembrane region" description="Helical" evidence="6">
    <location>
        <begin position="195"/>
        <end position="215"/>
    </location>
</feature>
<name>A0AA36EHN4_LACSI</name>
<feature type="transmembrane region" description="Helical" evidence="6">
    <location>
        <begin position="314"/>
        <end position="332"/>
    </location>
</feature>
<evidence type="ECO:0000313" key="8">
    <source>
        <dbReference type="EMBL" id="CAI9296007.1"/>
    </source>
</evidence>
<dbReference type="Proteomes" id="UP001177003">
    <property type="component" value="Chromosome 8"/>
</dbReference>
<evidence type="ECO:0000256" key="2">
    <source>
        <dbReference type="ARBA" id="ARBA00007635"/>
    </source>
</evidence>
<dbReference type="PANTHER" id="PTHR31218">
    <property type="entry name" value="WAT1-RELATED PROTEIN"/>
    <property type="match status" value="1"/>
</dbReference>
<accession>A0AA36EHN4</accession>
<comment type="similarity">
    <text evidence="2 6">Belongs to the drug/metabolite transporter (DMT) superfamily. Plant drug/metabolite exporter (P-DME) (TC 2.A.7.4) family.</text>
</comment>
<keyword evidence="4 6" id="KW-1133">Transmembrane helix</keyword>
<feature type="transmembrane region" description="Helical" evidence="6">
    <location>
        <begin position="255"/>
        <end position="276"/>
    </location>
</feature>
<dbReference type="InterPro" id="IPR037185">
    <property type="entry name" value="EmrE-like"/>
</dbReference>
<organism evidence="8 9">
    <name type="scientific">Lactuca saligna</name>
    <name type="common">Willowleaf lettuce</name>
    <dbReference type="NCBI Taxonomy" id="75948"/>
    <lineage>
        <taxon>Eukaryota</taxon>
        <taxon>Viridiplantae</taxon>
        <taxon>Streptophyta</taxon>
        <taxon>Embryophyta</taxon>
        <taxon>Tracheophyta</taxon>
        <taxon>Spermatophyta</taxon>
        <taxon>Magnoliopsida</taxon>
        <taxon>eudicotyledons</taxon>
        <taxon>Gunneridae</taxon>
        <taxon>Pentapetalae</taxon>
        <taxon>asterids</taxon>
        <taxon>campanulids</taxon>
        <taxon>Asterales</taxon>
        <taxon>Asteraceae</taxon>
        <taxon>Cichorioideae</taxon>
        <taxon>Cichorieae</taxon>
        <taxon>Lactucinae</taxon>
        <taxon>Lactuca</taxon>
    </lineage>
</organism>
<evidence type="ECO:0000259" key="7">
    <source>
        <dbReference type="Pfam" id="PF00892"/>
    </source>
</evidence>
<dbReference type="InterPro" id="IPR000620">
    <property type="entry name" value="EamA_dom"/>
</dbReference>
<dbReference type="GO" id="GO:0022857">
    <property type="term" value="F:transmembrane transporter activity"/>
    <property type="evidence" value="ECO:0007669"/>
    <property type="project" value="InterPro"/>
</dbReference>
<keyword evidence="5 6" id="KW-0472">Membrane</keyword>
<dbReference type="EMBL" id="OX465084">
    <property type="protein sequence ID" value="CAI9296007.1"/>
    <property type="molecule type" value="Genomic_DNA"/>
</dbReference>
<evidence type="ECO:0000313" key="9">
    <source>
        <dbReference type="Proteomes" id="UP001177003"/>
    </source>
</evidence>
<dbReference type="SUPFAM" id="SSF103481">
    <property type="entry name" value="Multidrug resistance efflux transporter EmrE"/>
    <property type="match status" value="2"/>
</dbReference>
<feature type="transmembrane region" description="Helical" evidence="6">
    <location>
        <begin position="16"/>
        <end position="37"/>
    </location>
</feature>
<keyword evidence="9" id="KW-1185">Reference proteome</keyword>
<dbReference type="InterPro" id="IPR030184">
    <property type="entry name" value="WAT1-related"/>
</dbReference>
<protein>
    <recommendedName>
        <fullName evidence="6">WAT1-related protein</fullName>
    </recommendedName>
</protein>
<feature type="domain" description="EamA" evidence="7">
    <location>
        <begin position="192"/>
        <end position="331"/>
    </location>
</feature>